<reference evidence="2" key="2">
    <citation type="submission" date="2020-09" db="EMBL/GenBank/DDBJ databases">
        <authorList>
            <person name="Sun Q."/>
            <person name="Ohkuma M."/>
        </authorList>
    </citation>
    <scope>NUCLEOTIDE SEQUENCE</scope>
    <source>
        <strain evidence="2">JCM 4346</strain>
    </source>
</reference>
<sequence>MLRPGGAMTNRDWYDDSDYQRAVEQAERMTRVSWKAIAGVTGLLGVAMIAVAVACLVLAVALAYAVAGP</sequence>
<evidence type="ECO:0000313" key="3">
    <source>
        <dbReference type="Proteomes" id="UP000658320"/>
    </source>
</evidence>
<accession>A0A918KZB3</accession>
<name>A0A918KZB3_9ACTN</name>
<evidence type="ECO:0000256" key="1">
    <source>
        <dbReference type="SAM" id="Phobius"/>
    </source>
</evidence>
<keyword evidence="1" id="KW-1133">Transmembrane helix</keyword>
<dbReference type="AlphaFoldDB" id="A0A918KZB3"/>
<feature type="transmembrane region" description="Helical" evidence="1">
    <location>
        <begin position="37"/>
        <end position="67"/>
    </location>
</feature>
<comment type="caution">
    <text evidence="2">The sequence shown here is derived from an EMBL/GenBank/DDBJ whole genome shotgun (WGS) entry which is preliminary data.</text>
</comment>
<dbReference type="Proteomes" id="UP000658320">
    <property type="component" value="Unassembled WGS sequence"/>
</dbReference>
<reference evidence="2" key="1">
    <citation type="journal article" date="2014" name="Int. J. Syst. Evol. Microbiol.">
        <title>Complete genome sequence of Corynebacterium casei LMG S-19264T (=DSM 44701T), isolated from a smear-ripened cheese.</title>
        <authorList>
            <consortium name="US DOE Joint Genome Institute (JGI-PGF)"/>
            <person name="Walter F."/>
            <person name="Albersmeier A."/>
            <person name="Kalinowski J."/>
            <person name="Ruckert C."/>
        </authorList>
    </citation>
    <scope>NUCLEOTIDE SEQUENCE</scope>
    <source>
        <strain evidence="2">JCM 4346</strain>
    </source>
</reference>
<protein>
    <submittedName>
        <fullName evidence="2">Uncharacterized protein</fullName>
    </submittedName>
</protein>
<dbReference type="EMBL" id="BMSX01000029">
    <property type="protein sequence ID" value="GGR53758.1"/>
    <property type="molecule type" value="Genomic_DNA"/>
</dbReference>
<proteinExistence type="predicted"/>
<organism evidence="2 3">
    <name type="scientific">Streptomyces aurantiogriseus</name>
    <dbReference type="NCBI Taxonomy" id="66870"/>
    <lineage>
        <taxon>Bacteria</taxon>
        <taxon>Bacillati</taxon>
        <taxon>Actinomycetota</taxon>
        <taxon>Actinomycetes</taxon>
        <taxon>Kitasatosporales</taxon>
        <taxon>Streptomycetaceae</taxon>
        <taxon>Streptomyces</taxon>
    </lineage>
</organism>
<keyword evidence="3" id="KW-1185">Reference proteome</keyword>
<keyword evidence="1" id="KW-0472">Membrane</keyword>
<gene>
    <name evidence="2" type="ORF">GCM10010251_83510</name>
</gene>
<evidence type="ECO:0000313" key="2">
    <source>
        <dbReference type="EMBL" id="GGR53758.1"/>
    </source>
</evidence>
<keyword evidence="1" id="KW-0812">Transmembrane</keyword>